<dbReference type="InterPro" id="IPR012347">
    <property type="entry name" value="Ferritin-like"/>
</dbReference>
<keyword evidence="3" id="KW-1185">Reference proteome</keyword>
<gene>
    <name evidence="2" type="ORF">GSY63_03250</name>
</gene>
<evidence type="ECO:0000313" key="3">
    <source>
        <dbReference type="Proteomes" id="UP000638732"/>
    </source>
</evidence>
<name>A0A965ZDQ7_9SPHI</name>
<reference evidence="2" key="1">
    <citation type="submission" date="2020-01" db="EMBL/GenBank/DDBJ databases">
        <authorList>
            <person name="Seo Y.L."/>
        </authorList>
    </citation>
    <scope>NUCLEOTIDE SEQUENCE</scope>
    <source>
        <strain evidence="2">R11</strain>
    </source>
</reference>
<protein>
    <submittedName>
        <fullName evidence="2">DUF4142 domain-containing protein</fullName>
    </submittedName>
</protein>
<feature type="domain" description="DUF4142" evidence="1">
    <location>
        <begin position="2"/>
        <end position="59"/>
    </location>
</feature>
<dbReference type="AlphaFoldDB" id="A0A965ZDQ7"/>
<dbReference type="Gene3D" id="1.20.1260.10">
    <property type="match status" value="1"/>
</dbReference>
<dbReference type="Proteomes" id="UP000638732">
    <property type="component" value="Unassembled WGS sequence"/>
</dbReference>
<accession>A0A965ZDQ7</accession>
<organism evidence="2 3">
    <name type="scientific">Mucilaginibacter agri</name>
    <dbReference type="NCBI Taxonomy" id="2695265"/>
    <lineage>
        <taxon>Bacteria</taxon>
        <taxon>Pseudomonadati</taxon>
        <taxon>Bacteroidota</taxon>
        <taxon>Sphingobacteriia</taxon>
        <taxon>Sphingobacteriales</taxon>
        <taxon>Sphingobacteriaceae</taxon>
        <taxon>Mucilaginibacter</taxon>
    </lineage>
</organism>
<sequence length="64" mass="7264">MKNAGDNFDKLYVRNMVGGHKNTVEAFLNYAVNGKDPTVKAWAQHMLPTLKHHLDEIKSISKQL</sequence>
<dbReference type="EMBL" id="WWEO01000037">
    <property type="protein sequence ID" value="NCD68368.1"/>
    <property type="molecule type" value="Genomic_DNA"/>
</dbReference>
<dbReference type="Pfam" id="PF13628">
    <property type="entry name" value="DUF4142"/>
    <property type="match status" value="1"/>
</dbReference>
<evidence type="ECO:0000259" key="1">
    <source>
        <dbReference type="Pfam" id="PF13628"/>
    </source>
</evidence>
<dbReference type="RefSeq" id="WP_166584393.1">
    <property type="nucleotide sequence ID" value="NZ_WWEO01000037.1"/>
</dbReference>
<comment type="caution">
    <text evidence="2">The sequence shown here is derived from an EMBL/GenBank/DDBJ whole genome shotgun (WGS) entry which is preliminary data.</text>
</comment>
<proteinExistence type="predicted"/>
<evidence type="ECO:0000313" key="2">
    <source>
        <dbReference type="EMBL" id="NCD68368.1"/>
    </source>
</evidence>
<dbReference type="InterPro" id="IPR025419">
    <property type="entry name" value="DUF4142"/>
</dbReference>
<reference evidence="2" key="2">
    <citation type="submission" date="2020-10" db="EMBL/GenBank/DDBJ databases">
        <title>Mucilaginibacter sp. nov., isolated from soil.</title>
        <authorList>
            <person name="Jeon C.O."/>
        </authorList>
    </citation>
    <scope>NUCLEOTIDE SEQUENCE</scope>
    <source>
        <strain evidence="2">R11</strain>
    </source>
</reference>